<gene>
    <name evidence="1" type="ORF">PVAP13_3NG172166</name>
</gene>
<reference evidence="1" key="1">
    <citation type="submission" date="2020-05" db="EMBL/GenBank/DDBJ databases">
        <title>WGS assembly of Panicum virgatum.</title>
        <authorList>
            <person name="Lovell J.T."/>
            <person name="Jenkins J."/>
            <person name="Shu S."/>
            <person name="Juenger T.E."/>
            <person name="Schmutz J."/>
        </authorList>
    </citation>
    <scope>NUCLEOTIDE SEQUENCE</scope>
    <source>
        <strain evidence="1">AP13</strain>
    </source>
</reference>
<dbReference type="AlphaFoldDB" id="A0A8T0U886"/>
<sequence length="204" mass="22425">MVGRGGVRRRDSCGIGQSRLIFRRWGWIREHRLRFGRGASWSCRLPGGRMCSSGSPHSCSTTGLIDGRERRRGIWWDRRNNCLAEEGIAFAQDTQEGGADEFEFIPDSEENFVEDVISSECVPYSLAQEVEAMEGDNSLGTSLLISGGVEAQVVEGMEQSGAGRETGDLMSGWVESQSSDVLCVKGASAIAMEYVLVVSFMEHF</sequence>
<dbReference type="Proteomes" id="UP000823388">
    <property type="component" value="Chromosome 3N"/>
</dbReference>
<evidence type="ECO:0000313" key="1">
    <source>
        <dbReference type="EMBL" id="KAG2620331.1"/>
    </source>
</evidence>
<accession>A0A8T0U886</accession>
<dbReference type="EMBL" id="CM029042">
    <property type="protein sequence ID" value="KAG2620331.1"/>
    <property type="molecule type" value="Genomic_DNA"/>
</dbReference>
<protein>
    <submittedName>
        <fullName evidence="1">Uncharacterized protein</fullName>
    </submittedName>
</protein>
<comment type="caution">
    <text evidence="1">The sequence shown here is derived from an EMBL/GenBank/DDBJ whole genome shotgun (WGS) entry which is preliminary data.</text>
</comment>
<organism evidence="1 2">
    <name type="scientific">Panicum virgatum</name>
    <name type="common">Blackwell switchgrass</name>
    <dbReference type="NCBI Taxonomy" id="38727"/>
    <lineage>
        <taxon>Eukaryota</taxon>
        <taxon>Viridiplantae</taxon>
        <taxon>Streptophyta</taxon>
        <taxon>Embryophyta</taxon>
        <taxon>Tracheophyta</taxon>
        <taxon>Spermatophyta</taxon>
        <taxon>Magnoliopsida</taxon>
        <taxon>Liliopsida</taxon>
        <taxon>Poales</taxon>
        <taxon>Poaceae</taxon>
        <taxon>PACMAD clade</taxon>
        <taxon>Panicoideae</taxon>
        <taxon>Panicodae</taxon>
        <taxon>Paniceae</taxon>
        <taxon>Panicinae</taxon>
        <taxon>Panicum</taxon>
        <taxon>Panicum sect. Hiantes</taxon>
    </lineage>
</organism>
<evidence type="ECO:0000313" key="2">
    <source>
        <dbReference type="Proteomes" id="UP000823388"/>
    </source>
</evidence>
<name>A0A8T0U886_PANVG</name>
<proteinExistence type="predicted"/>
<keyword evidence="2" id="KW-1185">Reference proteome</keyword>